<evidence type="ECO:0000256" key="1">
    <source>
        <dbReference type="SAM" id="Phobius"/>
    </source>
</evidence>
<dbReference type="OrthoDB" id="9947892at2"/>
<keyword evidence="1" id="KW-0472">Membrane</keyword>
<protein>
    <submittedName>
        <fullName evidence="2">Uncharacterized protein</fullName>
    </submittedName>
</protein>
<feature type="transmembrane region" description="Helical" evidence="1">
    <location>
        <begin position="6"/>
        <end position="24"/>
    </location>
</feature>
<comment type="caution">
    <text evidence="2">The sequence shown here is derived from an EMBL/GenBank/DDBJ whole genome shotgun (WGS) entry which is preliminary data.</text>
</comment>
<dbReference type="Proteomes" id="UP001152172">
    <property type="component" value="Unassembled WGS sequence"/>
</dbReference>
<keyword evidence="1" id="KW-1133">Transmembrane helix</keyword>
<evidence type="ECO:0000313" key="3">
    <source>
        <dbReference type="Proteomes" id="UP001152172"/>
    </source>
</evidence>
<dbReference type="RefSeq" id="WP_090564641.1">
    <property type="nucleotide sequence ID" value="NZ_CP189791.1"/>
</dbReference>
<dbReference type="AlphaFoldDB" id="A0A9X3R9J7"/>
<organism evidence="2 3">
    <name type="scientific">Psychrobacillus psychrodurans</name>
    <dbReference type="NCBI Taxonomy" id="126157"/>
    <lineage>
        <taxon>Bacteria</taxon>
        <taxon>Bacillati</taxon>
        <taxon>Bacillota</taxon>
        <taxon>Bacilli</taxon>
        <taxon>Bacillales</taxon>
        <taxon>Bacillaceae</taxon>
        <taxon>Psychrobacillus</taxon>
    </lineage>
</organism>
<keyword evidence="1" id="KW-0812">Transmembrane</keyword>
<gene>
    <name evidence="2" type="ORF">M9R61_02345</name>
</gene>
<name>A0A9X3R9J7_9BACI</name>
<dbReference type="EMBL" id="JAMKBI010000001">
    <property type="protein sequence ID" value="MCZ8532188.1"/>
    <property type="molecule type" value="Genomic_DNA"/>
</dbReference>
<evidence type="ECO:0000313" key="2">
    <source>
        <dbReference type="EMBL" id="MCZ8532188.1"/>
    </source>
</evidence>
<sequence length="59" mass="6613">MLISIILGISLLFIVFGVAYDYFFRKSFVETRKGPATQNDGRVKLDVATNQAVNTMNMP</sequence>
<reference evidence="2" key="1">
    <citation type="submission" date="2022-05" db="EMBL/GenBank/DDBJ databases">
        <authorList>
            <person name="Colautti A."/>
            <person name="Iacumin L."/>
        </authorList>
    </citation>
    <scope>NUCLEOTIDE SEQUENCE</scope>
    <source>
        <strain evidence="2">DSM 30747</strain>
    </source>
</reference>
<accession>A0A9X3R9J7</accession>
<proteinExistence type="predicted"/>
<keyword evidence="3" id="KW-1185">Reference proteome</keyword>